<gene>
    <name evidence="1" type="ORF">Cgig2_020166</name>
</gene>
<evidence type="ECO:0000313" key="2">
    <source>
        <dbReference type="Proteomes" id="UP001153076"/>
    </source>
</evidence>
<evidence type="ECO:0000313" key="1">
    <source>
        <dbReference type="EMBL" id="KAJ8450529.1"/>
    </source>
</evidence>
<dbReference type="EMBL" id="JAKOGI010000014">
    <property type="protein sequence ID" value="KAJ8450529.1"/>
    <property type="molecule type" value="Genomic_DNA"/>
</dbReference>
<proteinExistence type="predicted"/>
<keyword evidence="2" id="KW-1185">Reference proteome</keyword>
<organism evidence="1 2">
    <name type="scientific">Carnegiea gigantea</name>
    <dbReference type="NCBI Taxonomy" id="171969"/>
    <lineage>
        <taxon>Eukaryota</taxon>
        <taxon>Viridiplantae</taxon>
        <taxon>Streptophyta</taxon>
        <taxon>Embryophyta</taxon>
        <taxon>Tracheophyta</taxon>
        <taxon>Spermatophyta</taxon>
        <taxon>Magnoliopsida</taxon>
        <taxon>eudicotyledons</taxon>
        <taxon>Gunneridae</taxon>
        <taxon>Pentapetalae</taxon>
        <taxon>Caryophyllales</taxon>
        <taxon>Cactineae</taxon>
        <taxon>Cactaceae</taxon>
        <taxon>Cactoideae</taxon>
        <taxon>Echinocereeae</taxon>
        <taxon>Carnegiea</taxon>
    </lineage>
</organism>
<sequence length="385" mass="44760">MGEYVIRHFVWGQCGVAFPKSPLPKDFQALCPSFELAVAEEAAEYYELPELPQRLRVMLSGCVVNGFSKLDSVQRSDQGRVQEPIDRKRAQRWNRRMRTQPSRRRPPLRMVTSRGCSSICLPRGSGIKYRERSVYSFSPLTMAFHPLYKTREMVEHRPPHPLPKDFHALCPCFSLPEAEGAAADFELPKMVQVIFYVMLLNEAVELGVVSGFMAEGLKLALVGLRWSSFKVWMGYVDHELREAQLRPLQWRSVVPWTVRKRALDRTAPRSPLVMRNFHTFICGRKREKRKTMNQGLFPNFANTERATEYIRDHFRWSLKDPTDPGPRPFPSDYHGLCLILTSRWRGFLHPRDGADNLLRHDDAIELGLLRRLIMDYVMWAMQKLD</sequence>
<accession>A0A9Q1KVL9</accession>
<comment type="caution">
    <text evidence="1">The sequence shown here is derived from an EMBL/GenBank/DDBJ whole genome shotgun (WGS) entry which is preliminary data.</text>
</comment>
<name>A0A9Q1KVL9_9CARY</name>
<dbReference type="AlphaFoldDB" id="A0A9Q1KVL9"/>
<protein>
    <submittedName>
        <fullName evidence="1">Uncharacterized protein</fullName>
    </submittedName>
</protein>
<reference evidence="1" key="1">
    <citation type="submission" date="2022-04" db="EMBL/GenBank/DDBJ databases">
        <title>Carnegiea gigantea Genome sequencing and assembly v2.</title>
        <authorList>
            <person name="Copetti D."/>
            <person name="Sanderson M.J."/>
            <person name="Burquez A."/>
            <person name="Wojciechowski M.F."/>
        </authorList>
    </citation>
    <scope>NUCLEOTIDE SEQUENCE</scope>
    <source>
        <strain evidence="1">SGP5-SGP5p</strain>
        <tissue evidence="1">Aerial part</tissue>
    </source>
</reference>
<dbReference type="Proteomes" id="UP001153076">
    <property type="component" value="Unassembled WGS sequence"/>
</dbReference>